<dbReference type="EMBL" id="CP066007">
    <property type="protein sequence ID" value="QQB45642.1"/>
    <property type="molecule type" value="Genomic_DNA"/>
</dbReference>
<protein>
    <submittedName>
        <fullName evidence="1">Uncharacterized protein</fullName>
    </submittedName>
</protein>
<dbReference type="OrthoDB" id="9959949at2"/>
<accession>A0A7T4EE09</accession>
<reference evidence="1 2" key="1">
    <citation type="submission" date="2020-12" db="EMBL/GenBank/DDBJ databases">
        <title>FDA dAtabase for Regulatory Grade micrObial Sequences (FDA-ARGOS): Supporting development and validation of Infectious Disease Dx tests.</title>
        <authorList>
            <person name="Sproer C."/>
            <person name="Gronow S."/>
            <person name="Severitt S."/>
            <person name="Schroder I."/>
            <person name="Tallon L."/>
            <person name="Sadzewicz L."/>
            <person name="Zhao X."/>
            <person name="Boylan J."/>
            <person name="Ott S."/>
            <person name="Bowen H."/>
            <person name="Vavikolanu K."/>
            <person name="Mehta A."/>
            <person name="Aluvathingal J."/>
            <person name="Nadendla S."/>
            <person name="Lowell S."/>
            <person name="Myers T."/>
            <person name="Yan Y."/>
            <person name="Sichtig H."/>
        </authorList>
    </citation>
    <scope>NUCLEOTIDE SEQUENCE [LARGE SCALE GENOMIC DNA]</scope>
    <source>
        <strain evidence="1 2">FDAARGOS_1053</strain>
    </source>
</reference>
<proteinExistence type="predicted"/>
<organism evidence="1 2">
    <name type="scientific">Corynebacterium glucuronolyticum</name>
    <dbReference type="NCBI Taxonomy" id="39791"/>
    <lineage>
        <taxon>Bacteria</taxon>
        <taxon>Bacillati</taxon>
        <taxon>Actinomycetota</taxon>
        <taxon>Actinomycetes</taxon>
        <taxon>Mycobacteriales</taxon>
        <taxon>Corynebacteriaceae</taxon>
        <taxon>Corynebacterium</taxon>
    </lineage>
</organism>
<sequence>MHQTFVLVPDSTEFDRCDTNLFIATAQRADYRLYFQPEDFSEAFERSELANSSPQARHIFDFHVRNFDMRKSIFAAATAAMLTFGLVSPASALDWEKPTTIPLGSSDEAYDYEFGWNDEKPWKLEETRVTGPDNKVVCDTLNPGINDFMFTVSNGRCHYRTPLEVIKEITNYITSISSVISAVMGIVNNANRFIK</sequence>
<evidence type="ECO:0000313" key="2">
    <source>
        <dbReference type="Proteomes" id="UP000596145"/>
    </source>
</evidence>
<dbReference type="Proteomes" id="UP000596145">
    <property type="component" value="Chromosome"/>
</dbReference>
<gene>
    <name evidence="1" type="ORF">I6I10_09035</name>
</gene>
<evidence type="ECO:0000313" key="1">
    <source>
        <dbReference type="EMBL" id="QQB45642.1"/>
    </source>
</evidence>
<dbReference type="AlphaFoldDB" id="A0A7T4EE09"/>
<name>A0A7T4EE09_9CORY</name>